<dbReference type="EMBL" id="LIZX01000004">
    <property type="protein sequence ID" value="KPJ70258.1"/>
    <property type="molecule type" value="Genomic_DNA"/>
</dbReference>
<comment type="function">
    <text evidence="9">Involved in the biosynthesis of the central metabolite phospho-alpha-D-ribosyl-1-pyrophosphate (PRPP) via the transfer of pyrophosphoryl group from ATP to 1-hydroxyl of ribose-5-phosphate (Rib-5-P).</text>
</comment>
<feature type="binding site" evidence="9">
    <location>
        <position position="192"/>
    </location>
    <ligand>
        <name>D-ribose 5-phosphate</name>
        <dbReference type="ChEBI" id="CHEBI:78346"/>
    </ligand>
</feature>
<keyword evidence="7 9" id="KW-0460">Magnesium</keyword>
<keyword evidence="9" id="KW-0963">Cytoplasm</keyword>
<evidence type="ECO:0000256" key="2">
    <source>
        <dbReference type="ARBA" id="ARBA00022723"/>
    </source>
</evidence>
<dbReference type="Gene3D" id="3.40.50.2020">
    <property type="match status" value="2"/>
</dbReference>
<dbReference type="InterPro" id="IPR005946">
    <property type="entry name" value="Rib-P_diPkinase"/>
</dbReference>
<keyword evidence="4 9" id="KW-0547">Nucleotide-binding</keyword>
<feature type="active site" evidence="9">
    <location>
        <position position="190"/>
    </location>
</feature>
<dbReference type="Pfam" id="PF13793">
    <property type="entry name" value="Pribosyltran_N"/>
    <property type="match status" value="1"/>
</dbReference>
<dbReference type="PANTHER" id="PTHR10210">
    <property type="entry name" value="RIBOSE-PHOSPHATE DIPHOSPHOKINASE FAMILY MEMBER"/>
    <property type="match status" value="1"/>
</dbReference>
<dbReference type="FunFam" id="3.40.50.2020:FF:000002">
    <property type="entry name" value="Ribose-phosphate pyrophosphokinase"/>
    <property type="match status" value="1"/>
</dbReference>
<dbReference type="NCBIfam" id="TIGR01251">
    <property type="entry name" value="ribP_PPkin"/>
    <property type="match status" value="1"/>
</dbReference>
<dbReference type="GO" id="GO:0016301">
    <property type="term" value="F:kinase activity"/>
    <property type="evidence" value="ECO:0007669"/>
    <property type="project" value="UniProtKB-KW"/>
</dbReference>
<feature type="binding site" evidence="9">
    <location>
        <begin position="94"/>
        <end position="95"/>
    </location>
    <ligand>
        <name>ATP</name>
        <dbReference type="ChEBI" id="CHEBI:30616"/>
    </ligand>
</feature>
<evidence type="ECO:0000313" key="12">
    <source>
        <dbReference type="Proteomes" id="UP000051861"/>
    </source>
</evidence>
<dbReference type="GO" id="GO:0006164">
    <property type="term" value="P:purine nucleotide biosynthetic process"/>
    <property type="evidence" value="ECO:0007669"/>
    <property type="project" value="TreeGrafter"/>
</dbReference>
<evidence type="ECO:0000256" key="9">
    <source>
        <dbReference type="HAMAP-Rule" id="MF_00583"/>
    </source>
</evidence>
<dbReference type="EC" id="2.7.6.1" evidence="9"/>
<dbReference type="CDD" id="cd06223">
    <property type="entry name" value="PRTases_typeI"/>
    <property type="match status" value="1"/>
</dbReference>
<feature type="binding site" evidence="9">
    <location>
        <position position="216"/>
    </location>
    <ligand>
        <name>D-ribose 5-phosphate</name>
        <dbReference type="ChEBI" id="CHEBI:78346"/>
    </ligand>
</feature>
<dbReference type="InterPro" id="IPR029057">
    <property type="entry name" value="PRTase-like"/>
</dbReference>
<comment type="caution">
    <text evidence="11">The sequence shown here is derived from an EMBL/GenBank/DDBJ whole genome shotgun (WGS) entry which is preliminary data.</text>
</comment>
<protein>
    <recommendedName>
        <fullName evidence="9">Ribose-phosphate pyrophosphokinase</fullName>
        <shortName evidence="9">RPPK</shortName>
        <ecNumber evidence="9">2.7.6.1</ecNumber>
    </recommendedName>
    <alternativeName>
        <fullName evidence="9">5-phospho-D-ribosyl alpha-1-diphosphate synthase</fullName>
    </alternativeName>
    <alternativeName>
        <fullName evidence="9">Phosphoribosyl diphosphate synthase</fullName>
    </alternativeName>
    <alternativeName>
        <fullName evidence="9">Phosphoribosyl pyrophosphate synthase</fullName>
        <shortName evidence="9">P-Rib-PP synthase</shortName>
        <shortName evidence="9">PRPP synthase</shortName>
        <shortName evidence="9">PRPPase</shortName>
    </alternativeName>
</protein>
<evidence type="ECO:0000256" key="4">
    <source>
        <dbReference type="ARBA" id="ARBA00022741"/>
    </source>
</evidence>
<dbReference type="SUPFAM" id="SSF53271">
    <property type="entry name" value="PRTase-like"/>
    <property type="match status" value="1"/>
</dbReference>
<dbReference type="PATRIC" id="fig|1703775.3.peg.62"/>
<dbReference type="PROSITE" id="PS00114">
    <property type="entry name" value="PRPP_SYNTHASE"/>
    <property type="match status" value="1"/>
</dbReference>
<organism evidence="11 12">
    <name type="scientific">candidate division WOR-1 bacterium DG_54_3</name>
    <dbReference type="NCBI Taxonomy" id="1703775"/>
    <lineage>
        <taxon>Bacteria</taxon>
        <taxon>Bacillati</taxon>
        <taxon>Saganbacteria</taxon>
    </lineage>
</organism>
<dbReference type="GO" id="GO:0002189">
    <property type="term" value="C:ribose phosphate diphosphokinase complex"/>
    <property type="evidence" value="ECO:0007669"/>
    <property type="project" value="TreeGrafter"/>
</dbReference>
<gene>
    <name evidence="9" type="primary">prs</name>
    <name evidence="11" type="ORF">AMJ44_00385</name>
</gene>
<comment type="cofactor">
    <cofactor evidence="9">
        <name>Mg(2+)</name>
        <dbReference type="ChEBI" id="CHEBI:18420"/>
    </cofactor>
    <text evidence="9">Binds 2 Mg(2+) ions per subunit.</text>
</comment>
<keyword evidence="1 9" id="KW-0808">Transferase</keyword>
<dbReference type="SMART" id="SM01400">
    <property type="entry name" value="Pribosyltran_N"/>
    <property type="match status" value="1"/>
</dbReference>
<accession>A0A0S7Y680</accession>
<dbReference type="Pfam" id="PF14572">
    <property type="entry name" value="Pribosyl_synth"/>
    <property type="match status" value="1"/>
</dbReference>
<dbReference type="AlphaFoldDB" id="A0A0S7Y680"/>
<feature type="binding site" evidence="9">
    <location>
        <position position="167"/>
    </location>
    <ligand>
        <name>Mg(2+)</name>
        <dbReference type="ChEBI" id="CHEBI:18420"/>
    </ligand>
</feature>
<evidence type="ECO:0000256" key="5">
    <source>
        <dbReference type="ARBA" id="ARBA00022777"/>
    </source>
</evidence>
<dbReference type="GO" id="GO:0006015">
    <property type="term" value="P:5-phosphoribose 1-diphosphate biosynthetic process"/>
    <property type="evidence" value="ECO:0007669"/>
    <property type="project" value="UniProtKB-UniRule"/>
</dbReference>
<keyword evidence="2 9" id="KW-0479">Metal-binding</keyword>
<dbReference type="GO" id="GO:0009156">
    <property type="term" value="P:ribonucleoside monophosphate biosynthetic process"/>
    <property type="evidence" value="ECO:0007669"/>
    <property type="project" value="InterPro"/>
</dbReference>
<dbReference type="InterPro" id="IPR000842">
    <property type="entry name" value="PRib_PP_synth_CS"/>
</dbReference>
<evidence type="ECO:0000259" key="10">
    <source>
        <dbReference type="Pfam" id="PF13793"/>
    </source>
</evidence>
<sequence length="310" mass="33909">MMKVFSGSSNRSLAKEIAKYLGIELGKAVLEKFSDGEIHFYIEENVRRADVFVIQSGSYDANFHSMELFLMIDAFKRASPERITAVIPYYCYARQDWKDRPRVPISARLIADLIEAAGADRVLTMDLHSPQIMGFFSVPVDNLMAAPVLAKHVQGLGLKDPTIISPDAGGVARARGFAKRVGAKLAIIDKRRPAPNVAEVLHVIGEVKGKDAIILDDMVDTGGTLVRSVEALRREGAKKVYAACTHPVLSGDAVNKIENSDMEKLIVTNTIALAEKVKNNQKIDVLSVAELFGEAIRRINEGSSVSSLFV</sequence>
<evidence type="ECO:0000256" key="7">
    <source>
        <dbReference type="ARBA" id="ARBA00022842"/>
    </source>
</evidence>
<evidence type="ECO:0000256" key="8">
    <source>
        <dbReference type="ARBA" id="ARBA00049535"/>
    </source>
</evidence>
<comment type="similarity">
    <text evidence="9">Belongs to the ribose-phosphate pyrophosphokinase family. Class I subfamily.</text>
</comment>
<keyword evidence="6 9" id="KW-0067">ATP-binding</keyword>
<comment type="subunit">
    <text evidence="9">Homohexamer.</text>
</comment>
<name>A0A0S7Y680_UNCSA</name>
<dbReference type="UniPathway" id="UPA00087">
    <property type="reaction ID" value="UER00172"/>
</dbReference>
<reference evidence="11 12" key="1">
    <citation type="journal article" date="2015" name="Microbiome">
        <title>Genomic resolution of linkages in carbon, nitrogen, and sulfur cycling among widespread estuary sediment bacteria.</title>
        <authorList>
            <person name="Baker B.J."/>
            <person name="Lazar C.S."/>
            <person name="Teske A.P."/>
            <person name="Dick G.J."/>
        </authorList>
    </citation>
    <scope>NUCLEOTIDE SEQUENCE [LARGE SCALE GENOMIC DNA]</scope>
    <source>
        <strain evidence="11">DG_54_3</strain>
    </source>
</reference>
<evidence type="ECO:0000313" key="11">
    <source>
        <dbReference type="EMBL" id="KPJ70258.1"/>
    </source>
</evidence>
<feature type="binding site" evidence="9">
    <location>
        <position position="128"/>
    </location>
    <ligand>
        <name>Mg(2+)</name>
        <dbReference type="ChEBI" id="CHEBI:18420"/>
    </ligand>
</feature>
<comment type="catalytic activity">
    <reaction evidence="8 9">
        <text>D-ribose 5-phosphate + ATP = 5-phospho-alpha-D-ribose 1-diphosphate + AMP + H(+)</text>
        <dbReference type="Rhea" id="RHEA:15609"/>
        <dbReference type="ChEBI" id="CHEBI:15378"/>
        <dbReference type="ChEBI" id="CHEBI:30616"/>
        <dbReference type="ChEBI" id="CHEBI:58017"/>
        <dbReference type="ChEBI" id="CHEBI:78346"/>
        <dbReference type="ChEBI" id="CHEBI:456215"/>
        <dbReference type="EC" id="2.7.6.1"/>
    </reaction>
</comment>
<evidence type="ECO:0000256" key="3">
    <source>
        <dbReference type="ARBA" id="ARBA00022727"/>
    </source>
</evidence>
<dbReference type="GO" id="GO:0004749">
    <property type="term" value="F:ribose phosphate diphosphokinase activity"/>
    <property type="evidence" value="ECO:0007669"/>
    <property type="project" value="UniProtKB-UniRule"/>
</dbReference>
<dbReference type="PANTHER" id="PTHR10210:SF32">
    <property type="entry name" value="RIBOSE-PHOSPHATE PYROPHOSPHOKINASE 2"/>
    <property type="match status" value="1"/>
</dbReference>
<dbReference type="GO" id="GO:0005524">
    <property type="term" value="F:ATP binding"/>
    <property type="evidence" value="ECO:0007669"/>
    <property type="project" value="UniProtKB-KW"/>
</dbReference>
<feature type="binding site" evidence="9">
    <location>
        <begin position="220"/>
        <end position="224"/>
    </location>
    <ligand>
        <name>D-ribose 5-phosphate</name>
        <dbReference type="ChEBI" id="CHEBI:78346"/>
    </ligand>
</feature>
<dbReference type="GO" id="GO:0005737">
    <property type="term" value="C:cytoplasm"/>
    <property type="evidence" value="ECO:0007669"/>
    <property type="project" value="UniProtKB-SubCell"/>
</dbReference>
<feature type="binding site" evidence="9">
    <location>
        <begin position="35"/>
        <end position="37"/>
    </location>
    <ligand>
        <name>ATP</name>
        <dbReference type="ChEBI" id="CHEBI:30616"/>
    </ligand>
</feature>
<dbReference type="InterPro" id="IPR029099">
    <property type="entry name" value="Pribosyltran_N"/>
</dbReference>
<dbReference type="NCBIfam" id="NF002320">
    <property type="entry name" value="PRK01259.1"/>
    <property type="match status" value="1"/>
</dbReference>
<comment type="pathway">
    <text evidence="9">Metabolic intermediate biosynthesis; 5-phospho-alpha-D-ribose 1-diphosphate biosynthesis; 5-phospho-alpha-D-ribose 1-diphosphate from D-ribose 5-phosphate (route I): step 1/1.</text>
</comment>
<dbReference type="InterPro" id="IPR000836">
    <property type="entry name" value="PRTase_dom"/>
</dbReference>
<dbReference type="FunFam" id="3.40.50.2020:FF:000014">
    <property type="entry name" value="Ribose-phosphate pyrophosphokinase 1"/>
    <property type="match status" value="1"/>
</dbReference>
<dbReference type="GO" id="GO:0000287">
    <property type="term" value="F:magnesium ion binding"/>
    <property type="evidence" value="ECO:0007669"/>
    <property type="project" value="UniProtKB-UniRule"/>
</dbReference>
<feature type="domain" description="Ribose-phosphate pyrophosphokinase N-terminal" evidence="10">
    <location>
        <begin position="2"/>
        <end position="118"/>
    </location>
</feature>
<evidence type="ECO:0000256" key="1">
    <source>
        <dbReference type="ARBA" id="ARBA00022679"/>
    </source>
</evidence>
<comment type="subcellular location">
    <subcellularLocation>
        <location evidence="9">Cytoplasm</location>
    </subcellularLocation>
</comment>
<proteinExistence type="inferred from homology"/>
<dbReference type="Proteomes" id="UP000051861">
    <property type="component" value="Unassembled WGS sequence"/>
</dbReference>
<dbReference type="HAMAP" id="MF_00583_B">
    <property type="entry name" value="RibP_PPkinase_B"/>
    <property type="match status" value="1"/>
</dbReference>
<dbReference type="InterPro" id="IPR037515">
    <property type="entry name" value="Rib-P_diPkinase_bac"/>
</dbReference>
<keyword evidence="3 9" id="KW-0545">Nucleotide biosynthesis</keyword>
<evidence type="ECO:0000256" key="6">
    <source>
        <dbReference type="ARBA" id="ARBA00022840"/>
    </source>
</evidence>
<keyword evidence="5 9" id="KW-0418">Kinase</keyword>